<dbReference type="PROSITE" id="PS50882">
    <property type="entry name" value="YTH"/>
    <property type="match status" value="1"/>
</dbReference>
<dbReference type="Pfam" id="PF04146">
    <property type="entry name" value="YTH"/>
    <property type="match status" value="1"/>
</dbReference>
<proteinExistence type="inferred from homology"/>
<dbReference type="GO" id="GO:0005737">
    <property type="term" value="C:cytoplasm"/>
    <property type="evidence" value="ECO:0007669"/>
    <property type="project" value="TreeGrafter"/>
</dbReference>
<reference evidence="4" key="1">
    <citation type="submission" date="2020-07" db="EMBL/GenBank/DDBJ databases">
        <title>Genome sequence and genetic diversity analysis of an under-domesticated orphan crop, white fonio (Digitaria exilis).</title>
        <authorList>
            <person name="Bennetzen J.L."/>
            <person name="Chen S."/>
            <person name="Ma X."/>
            <person name="Wang X."/>
            <person name="Yssel A.E.J."/>
            <person name="Chaluvadi S.R."/>
            <person name="Johnson M."/>
            <person name="Gangashetty P."/>
            <person name="Hamidou F."/>
            <person name="Sanogo M.D."/>
            <person name="Zwaenepoel A."/>
            <person name="Wallace J."/>
            <person name="Van De Peer Y."/>
            <person name="Van Deynze A."/>
        </authorList>
    </citation>
    <scope>NUCLEOTIDE SEQUENCE</scope>
    <source>
        <tissue evidence="4">Leaves</tissue>
    </source>
</reference>
<evidence type="ECO:0000256" key="1">
    <source>
        <dbReference type="RuleBase" id="RU369095"/>
    </source>
</evidence>
<dbReference type="InterPro" id="IPR007275">
    <property type="entry name" value="YTH_domain"/>
</dbReference>
<gene>
    <name evidence="4" type="ORF">HU200_020540</name>
</gene>
<dbReference type="InterPro" id="IPR045168">
    <property type="entry name" value="YTH_prot"/>
</dbReference>
<dbReference type="GO" id="GO:1990247">
    <property type="term" value="F:N6-methyladenosine-containing RNA reader activity"/>
    <property type="evidence" value="ECO:0007669"/>
    <property type="project" value="UniProtKB-UniRule"/>
</dbReference>
<feature type="domain" description="YTH" evidence="3">
    <location>
        <begin position="354"/>
        <end position="509"/>
    </location>
</feature>
<accession>A0A835F2A7</accession>
<dbReference type="OrthoDB" id="306690at2759"/>
<keyword evidence="1" id="KW-0694">RNA-binding</keyword>
<dbReference type="Proteomes" id="UP000636709">
    <property type="component" value="Unassembled WGS sequence"/>
</dbReference>
<dbReference type="GO" id="GO:0061157">
    <property type="term" value="P:mRNA destabilization"/>
    <property type="evidence" value="ECO:0007669"/>
    <property type="project" value="TreeGrafter"/>
</dbReference>
<comment type="similarity">
    <text evidence="1">Belongs to the YTHDF family.</text>
</comment>
<dbReference type="AlphaFoldDB" id="A0A835F2A7"/>
<protein>
    <recommendedName>
        <fullName evidence="1">YTH domain-containing family protein</fullName>
    </recommendedName>
</protein>
<dbReference type="CDD" id="cd21134">
    <property type="entry name" value="YTH"/>
    <property type="match status" value="1"/>
</dbReference>
<dbReference type="PANTHER" id="PTHR12357:SF92">
    <property type="entry name" value="YTH DOMAIN-CONTAINING FAMILY PROTEIN"/>
    <property type="match status" value="1"/>
</dbReference>
<evidence type="ECO:0000259" key="3">
    <source>
        <dbReference type="PROSITE" id="PS50882"/>
    </source>
</evidence>
<comment type="caution">
    <text evidence="4">The sequence shown here is derived from an EMBL/GenBank/DDBJ whole genome shotgun (WGS) entry which is preliminary data.</text>
</comment>
<feature type="region of interest" description="Disordered" evidence="2">
    <location>
        <begin position="553"/>
        <end position="573"/>
    </location>
</feature>
<dbReference type="EMBL" id="JACEFO010001653">
    <property type="protein sequence ID" value="KAF8725963.1"/>
    <property type="molecule type" value="Genomic_DNA"/>
</dbReference>
<feature type="compositionally biased region" description="Low complexity" evidence="2">
    <location>
        <begin position="248"/>
        <end position="264"/>
    </location>
</feature>
<dbReference type="Gene3D" id="3.10.590.10">
    <property type="entry name" value="ph1033 like domains"/>
    <property type="match status" value="1"/>
</dbReference>
<evidence type="ECO:0000313" key="4">
    <source>
        <dbReference type="EMBL" id="KAF8725963.1"/>
    </source>
</evidence>
<dbReference type="PANTHER" id="PTHR12357">
    <property type="entry name" value="YTH YT521-B HOMOLOGY DOMAIN-CONTAINING"/>
    <property type="match status" value="1"/>
</dbReference>
<name>A0A835F2A7_9POAL</name>
<organism evidence="4 5">
    <name type="scientific">Digitaria exilis</name>
    <dbReference type="NCBI Taxonomy" id="1010633"/>
    <lineage>
        <taxon>Eukaryota</taxon>
        <taxon>Viridiplantae</taxon>
        <taxon>Streptophyta</taxon>
        <taxon>Embryophyta</taxon>
        <taxon>Tracheophyta</taxon>
        <taxon>Spermatophyta</taxon>
        <taxon>Magnoliopsida</taxon>
        <taxon>Liliopsida</taxon>
        <taxon>Poales</taxon>
        <taxon>Poaceae</taxon>
        <taxon>PACMAD clade</taxon>
        <taxon>Panicoideae</taxon>
        <taxon>Panicodae</taxon>
        <taxon>Paniceae</taxon>
        <taxon>Anthephorinae</taxon>
        <taxon>Digitaria</taxon>
    </lineage>
</organism>
<keyword evidence="5" id="KW-1185">Reference proteome</keyword>
<evidence type="ECO:0000256" key="2">
    <source>
        <dbReference type="SAM" id="MobiDB-lite"/>
    </source>
</evidence>
<sequence length="664" mass="73316">MDLQEHHDLIFGEEFCFPATTTYYPPLYAPTGILPIVMLYSLSDVCSWRSLISECVNLLVMNLLSAGTNVPTQLYQHQTISRCASRAPNYAGHQAPGISCMYVVPDYGIAHSPHGPHAFRPCAIGDGRFIRTQEYRTETVEHTYHQPVPTPQYAAFPTAAIRNPATAAQSLAYTNGLFVPGGLQQTVPVASERGVAWNQSVQATISPMKFQGHTMLPKEQPRRPAPWKQQFSGGAMVPTRLPHARQASQHSPQVAVPSVQSSPQTNMSYRNVSNAGSDLRSQPYARSNSYANRRMNSVSQHNRSKAKMPVGSMSSEIILKSYTSRILIGNPGGKIVIRTNQYNRADFLVAYPKAKFFVIKSYNEADIHKSIKYGVWSTSFVGNQKLDAAFREAQAIAANSSPSTCPVFLFFSVNGSSNFCGVAEMVGPVDYQNDMDFWAQGSVLDDFMVHEEEEARSRQLQKFKLRRCAPHFIPAWHGPRPFRPVLPNYYSVLMDRVVSETNNLTDKLQNLKLDRLQGSSRELGNLASEASNTNTQKESHCYGNEAHENRVKAIPSPTPTYQPMAKDVKSASDGKQPCWKKVEIIQTGKPKPETVASVLSKGQCEEHPKEGKVTLAPEVICEEQKIVGNPCSPVFNSMTSKACSKPLPGVVAIGSMLIQITASN</sequence>
<comment type="function">
    <text evidence="1">Specifically recognizes and binds N6-methyladenosine (m6A)-containing RNAs, and regulates mRNA stability. M6A is a modification present at internal sites of mRNAs and some non-coding RNAs and plays a role in mRNA stability and processing.</text>
</comment>
<feature type="region of interest" description="Disordered" evidence="2">
    <location>
        <begin position="243"/>
        <end position="309"/>
    </location>
</feature>
<dbReference type="GO" id="GO:0003729">
    <property type="term" value="F:mRNA binding"/>
    <property type="evidence" value="ECO:0007669"/>
    <property type="project" value="UniProtKB-UniRule"/>
</dbReference>
<feature type="compositionally biased region" description="Polar residues" evidence="2">
    <location>
        <begin position="265"/>
        <end position="301"/>
    </location>
</feature>
<evidence type="ECO:0000313" key="5">
    <source>
        <dbReference type="Proteomes" id="UP000636709"/>
    </source>
</evidence>